<keyword evidence="3" id="KW-1185">Reference proteome</keyword>
<dbReference type="AlphaFoldDB" id="A0A8H5M4J0"/>
<organism evidence="2 3">
    <name type="scientific">Tricholomella constricta</name>
    <dbReference type="NCBI Taxonomy" id="117010"/>
    <lineage>
        <taxon>Eukaryota</taxon>
        <taxon>Fungi</taxon>
        <taxon>Dikarya</taxon>
        <taxon>Basidiomycota</taxon>
        <taxon>Agaricomycotina</taxon>
        <taxon>Agaricomycetes</taxon>
        <taxon>Agaricomycetidae</taxon>
        <taxon>Agaricales</taxon>
        <taxon>Tricholomatineae</taxon>
        <taxon>Lyophyllaceae</taxon>
        <taxon>Tricholomella</taxon>
    </lineage>
</organism>
<gene>
    <name evidence="2" type="ORF">D9615_004667</name>
</gene>
<dbReference type="OrthoDB" id="3685327at2759"/>
<sequence>MLRISLWALTMIAAILSVGAVHVVEASNTTRTINSTRPSPNNPFDSFTIDSLPESFRRELIERSEMQGELDRRAVGGLVRVAAKLISKVVKKVKEDIEKDKKARGEFTKFVVNDGRRTAPQFNWAICHTKHRHKFKGVRGKDWDHEHKEFDVIIGGTIGYEVYYTREGEFWNNGDGGWNNWAIAGFFDADGEGNKHVMFKRPPGT</sequence>
<evidence type="ECO:0000256" key="1">
    <source>
        <dbReference type="SAM" id="SignalP"/>
    </source>
</evidence>
<evidence type="ECO:0000313" key="2">
    <source>
        <dbReference type="EMBL" id="KAF5380436.1"/>
    </source>
</evidence>
<evidence type="ECO:0000313" key="3">
    <source>
        <dbReference type="Proteomes" id="UP000565441"/>
    </source>
</evidence>
<reference evidence="2 3" key="1">
    <citation type="journal article" date="2020" name="ISME J.">
        <title>Uncovering the hidden diversity of litter-decomposition mechanisms in mushroom-forming fungi.</title>
        <authorList>
            <person name="Floudas D."/>
            <person name="Bentzer J."/>
            <person name="Ahren D."/>
            <person name="Johansson T."/>
            <person name="Persson P."/>
            <person name="Tunlid A."/>
        </authorList>
    </citation>
    <scope>NUCLEOTIDE SEQUENCE [LARGE SCALE GENOMIC DNA]</scope>
    <source>
        <strain evidence="2 3">CBS 661.87</strain>
    </source>
</reference>
<accession>A0A8H5M4J0</accession>
<name>A0A8H5M4J0_9AGAR</name>
<keyword evidence="1" id="KW-0732">Signal</keyword>
<dbReference type="EMBL" id="JAACJP010000013">
    <property type="protein sequence ID" value="KAF5380436.1"/>
    <property type="molecule type" value="Genomic_DNA"/>
</dbReference>
<feature type="chain" id="PRO_5034365592" evidence="1">
    <location>
        <begin position="27"/>
        <end position="205"/>
    </location>
</feature>
<feature type="signal peptide" evidence="1">
    <location>
        <begin position="1"/>
        <end position="26"/>
    </location>
</feature>
<proteinExistence type="predicted"/>
<comment type="caution">
    <text evidence="2">The sequence shown here is derived from an EMBL/GenBank/DDBJ whole genome shotgun (WGS) entry which is preliminary data.</text>
</comment>
<dbReference type="Proteomes" id="UP000565441">
    <property type="component" value="Unassembled WGS sequence"/>
</dbReference>
<protein>
    <submittedName>
        <fullName evidence="2">Uncharacterized protein</fullName>
    </submittedName>
</protein>